<gene>
    <name evidence="5" type="primary">CCDC-55_2</name>
    <name evidence="5" type="ORF">KIN20_030816</name>
</gene>
<dbReference type="PANTHER" id="PTHR31938">
    <property type="entry name" value="NUCLEAR SPECKLE SPLICING REGULATORY PROTEIN 1"/>
    <property type="match status" value="1"/>
</dbReference>
<dbReference type="GO" id="GO:0000381">
    <property type="term" value="P:regulation of alternative mRNA splicing, via spliceosome"/>
    <property type="evidence" value="ECO:0007669"/>
    <property type="project" value="InterPro"/>
</dbReference>
<dbReference type="Proteomes" id="UP001196413">
    <property type="component" value="Unassembled WGS sequence"/>
</dbReference>
<feature type="region of interest" description="Disordered" evidence="3">
    <location>
        <begin position="238"/>
        <end position="321"/>
    </location>
</feature>
<organism evidence="5 6">
    <name type="scientific">Parelaphostrongylus tenuis</name>
    <name type="common">Meningeal worm</name>
    <dbReference type="NCBI Taxonomy" id="148309"/>
    <lineage>
        <taxon>Eukaryota</taxon>
        <taxon>Metazoa</taxon>
        <taxon>Ecdysozoa</taxon>
        <taxon>Nematoda</taxon>
        <taxon>Chromadorea</taxon>
        <taxon>Rhabditida</taxon>
        <taxon>Rhabditina</taxon>
        <taxon>Rhabditomorpha</taxon>
        <taxon>Strongyloidea</taxon>
        <taxon>Metastrongylidae</taxon>
        <taxon>Parelaphostrongylus</taxon>
    </lineage>
</organism>
<evidence type="ECO:0000256" key="2">
    <source>
        <dbReference type="ARBA" id="ARBA00023054"/>
    </source>
</evidence>
<reference evidence="5" key="1">
    <citation type="submission" date="2021-06" db="EMBL/GenBank/DDBJ databases">
        <title>Parelaphostrongylus tenuis whole genome reference sequence.</title>
        <authorList>
            <person name="Garwood T.J."/>
            <person name="Larsen P.A."/>
            <person name="Fountain-Jones N.M."/>
            <person name="Garbe J.R."/>
            <person name="Macchietto M.G."/>
            <person name="Kania S.A."/>
            <person name="Gerhold R.W."/>
            <person name="Richards J.E."/>
            <person name="Wolf T.M."/>
        </authorList>
    </citation>
    <scope>NUCLEOTIDE SEQUENCE</scope>
    <source>
        <strain evidence="5">MNPRO001-30</strain>
        <tissue evidence="5">Meninges</tissue>
    </source>
</reference>
<dbReference type="InterPro" id="IPR018612">
    <property type="entry name" value="NSRP1_N"/>
</dbReference>
<evidence type="ECO:0000259" key="4">
    <source>
        <dbReference type="Pfam" id="PF09745"/>
    </source>
</evidence>
<protein>
    <submittedName>
        <fullName evidence="5">Nuclear speckle splicing regulatory protein 1</fullName>
    </submittedName>
</protein>
<feature type="compositionally biased region" description="Basic and acidic residues" evidence="3">
    <location>
        <begin position="243"/>
        <end position="257"/>
    </location>
</feature>
<evidence type="ECO:0000313" key="6">
    <source>
        <dbReference type="Proteomes" id="UP001196413"/>
    </source>
</evidence>
<dbReference type="InterPro" id="IPR042816">
    <property type="entry name" value="Nsrp1"/>
</dbReference>
<keyword evidence="6" id="KW-1185">Reference proteome</keyword>
<comment type="caution">
    <text evidence="5">The sequence shown here is derived from an EMBL/GenBank/DDBJ whole genome shotgun (WGS) entry which is preliminary data.</text>
</comment>
<evidence type="ECO:0000256" key="1">
    <source>
        <dbReference type="ARBA" id="ARBA00010126"/>
    </source>
</evidence>
<comment type="similarity">
    <text evidence="1">Belongs to the NSRP1 family.</text>
</comment>
<dbReference type="PANTHER" id="PTHR31938:SF4">
    <property type="entry name" value="NUCLEAR SPECKLE SPLICING REGULATORY PROTEIN 1"/>
    <property type="match status" value="1"/>
</dbReference>
<sequence>MERAWHRGLVVPQCQMTNGSTDTDWEVKLFPDLEQEMSTDPSKKKQYGLIVRKKVVEKTVRPIANVFGDDDDEESEKVDVSYKIHSASTIRVQKHAERLQEMAIAEDPTVFDYDASYDQIQAARDEKIAERKKADKERKSKYALDIIKAHKRRELEQHSREERQQQKERLEEGDQFADKEVFVTNEYRRQMEEVQKFREEEAYEKRFNELTSVEHQKAWQAGFGRTLLSELARGEQSLMQKGSLHDSSKDVSKEATKTKIRNVRQRQHSDAHSSDELETAENAIAKTAPTKRSIYSDDEDEVASQFQPPQRNFPGELTPGLNRVVKAPTRSEKLRERQFTHQHLRLRTVKVKVGKGELIKMNEREIRSMEVVSETKEK</sequence>
<evidence type="ECO:0000313" key="5">
    <source>
        <dbReference type="EMBL" id="KAJ1369376.1"/>
    </source>
</evidence>
<feature type="region of interest" description="Disordered" evidence="3">
    <location>
        <begin position="153"/>
        <end position="175"/>
    </location>
</feature>
<keyword evidence="2" id="KW-0175">Coiled coil</keyword>
<dbReference type="EMBL" id="JAHQIW010006522">
    <property type="protein sequence ID" value="KAJ1369376.1"/>
    <property type="molecule type" value="Genomic_DNA"/>
</dbReference>
<feature type="domain" description="Nuclear speckle splicing regulatory protein 1 N-terminal" evidence="4">
    <location>
        <begin position="97"/>
        <end position="213"/>
    </location>
</feature>
<dbReference type="AlphaFoldDB" id="A0AAD5R4B3"/>
<name>A0AAD5R4B3_PARTN</name>
<feature type="non-terminal residue" evidence="5">
    <location>
        <position position="378"/>
    </location>
</feature>
<accession>A0AAD5R4B3</accession>
<proteinExistence type="inferred from homology"/>
<dbReference type="Pfam" id="PF09745">
    <property type="entry name" value="NSRP1_N"/>
    <property type="match status" value="1"/>
</dbReference>
<evidence type="ECO:0000256" key="3">
    <source>
        <dbReference type="SAM" id="MobiDB-lite"/>
    </source>
</evidence>